<sequence length="146" mass="15618" precursor="true">MAATTKTRYRLVLAWLPMLLAGCAEPPTAIPSGAVTANGQPVELGTIMFAPTESGTTPEGVKRKPVSAGIDQGRYSVTVTQKMPPGDYKVIVIGQRRTGRKLSPEPGAPATEDELVDFLPPKFNTQTQLVETIGEGESTVDFNLEF</sequence>
<name>A0A5C5YTI2_9BACT</name>
<dbReference type="PROSITE" id="PS51257">
    <property type="entry name" value="PROKAR_LIPOPROTEIN"/>
    <property type="match status" value="1"/>
</dbReference>
<dbReference type="OrthoDB" id="291697at2"/>
<reference evidence="2 3" key="1">
    <citation type="submission" date="2019-02" db="EMBL/GenBank/DDBJ databases">
        <title>Deep-cultivation of Planctomycetes and their phenomic and genomic characterization uncovers novel biology.</title>
        <authorList>
            <person name="Wiegand S."/>
            <person name="Jogler M."/>
            <person name="Boedeker C."/>
            <person name="Pinto D."/>
            <person name="Vollmers J."/>
            <person name="Rivas-Marin E."/>
            <person name="Kohn T."/>
            <person name="Peeters S.H."/>
            <person name="Heuer A."/>
            <person name="Rast P."/>
            <person name="Oberbeckmann S."/>
            <person name="Bunk B."/>
            <person name="Jeske O."/>
            <person name="Meyerdierks A."/>
            <person name="Storesund J.E."/>
            <person name="Kallscheuer N."/>
            <person name="Luecker S."/>
            <person name="Lage O.M."/>
            <person name="Pohl T."/>
            <person name="Merkel B.J."/>
            <person name="Hornburger P."/>
            <person name="Mueller R.-W."/>
            <person name="Bruemmer F."/>
            <person name="Labrenz M."/>
            <person name="Spormann A.M."/>
            <person name="Op Den Camp H."/>
            <person name="Overmann J."/>
            <person name="Amann R."/>
            <person name="Jetten M.S.M."/>
            <person name="Mascher T."/>
            <person name="Medema M.H."/>
            <person name="Devos D.P."/>
            <person name="Kaster A.-K."/>
            <person name="Ovreas L."/>
            <person name="Rohde M."/>
            <person name="Galperin M.Y."/>
            <person name="Jogler C."/>
        </authorList>
    </citation>
    <scope>NUCLEOTIDE SEQUENCE [LARGE SCALE GENOMIC DNA]</scope>
    <source>
        <strain evidence="2 3">Pla123a</strain>
    </source>
</reference>
<keyword evidence="1" id="KW-0732">Signal</keyword>
<gene>
    <name evidence="2" type="ORF">Pla123a_11030</name>
</gene>
<keyword evidence="3" id="KW-1185">Reference proteome</keyword>
<dbReference type="EMBL" id="SJPO01000002">
    <property type="protein sequence ID" value="TWT78312.1"/>
    <property type="molecule type" value="Genomic_DNA"/>
</dbReference>
<accession>A0A5C5YTI2</accession>
<proteinExistence type="predicted"/>
<evidence type="ECO:0000313" key="3">
    <source>
        <dbReference type="Proteomes" id="UP000318478"/>
    </source>
</evidence>
<evidence type="ECO:0000256" key="1">
    <source>
        <dbReference type="SAM" id="SignalP"/>
    </source>
</evidence>
<protein>
    <recommendedName>
        <fullName evidence="4">Carboxypeptidase regulatory-like domain-containing protein</fullName>
    </recommendedName>
</protein>
<dbReference type="RefSeq" id="WP_146584671.1">
    <property type="nucleotide sequence ID" value="NZ_SJPO01000002.1"/>
</dbReference>
<evidence type="ECO:0008006" key="4">
    <source>
        <dbReference type="Google" id="ProtNLM"/>
    </source>
</evidence>
<dbReference type="AlphaFoldDB" id="A0A5C5YTI2"/>
<feature type="chain" id="PRO_5022981464" description="Carboxypeptidase regulatory-like domain-containing protein" evidence="1">
    <location>
        <begin position="30"/>
        <end position="146"/>
    </location>
</feature>
<evidence type="ECO:0000313" key="2">
    <source>
        <dbReference type="EMBL" id="TWT78312.1"/>
    </source>
</evidence>
<dbReference type="Proteomes" id="UP000318478">
    <property type="component" value="Unassembled WGS sequence"/>
</dbReference>
<comment type="caution">
    <text evidence="2">The sequence shown here is derived from an EMBL/GenBank/DDBJ whole genome shotgun (WGS) entry which is preliminary data.</text>
</comment>
<organism evidence="2 3">
    <name type="scientific">Posidoniimonas polymericola</name>
    <dbReference type="NCBI Taxonomy" id="2528002"/>
    <lineage>
        <taxon>Bacteria</taxon>
        <taxon>Pseudomonadati</taxon>
        <taxon>Planctomycetota</taxon>
        <taxon>Planctomycetia</taxon>
        <taxon>Pirellulales</taxon>
        <taxon>Lacipirellulaceae</taxon>
        <taxon>Posidoniimonas</taxon>
    </lineage>
</organism>
<feature type="signal peptide" evidence="1">
    <location>
        <begin position="1"/>
        <end position="29"/>
    </location>
</feature>